<evidence type="ECO:0008006" key="4">
    <source>
        <dbReference type="Google" id="ProtNLM"/>
    </source>
</evidence>
<dbReference type="Proteomes" id="UP000824504">
    <property type="component" value="Chromosome"/>
</dbReference>
<gene>
    <name evidence="2" type="ORF">KDB89_06105</name>
</gene>
<name>A0ABX8SP92_9ACTN</name>
<reference evidence="2 3" key="1">
    <citation type="submission" date="2021-07" db="EMBL/GenBank/DDBJ databases">
        <title>complete genome sequencing of Tessaracoccus sp.J1M15.</title>
        <authorList>
            <person name="Bae J.-W."/>
            <person name="Kim D.-y."/>
        </authorList>
    </citation>
    <scope>NUCLEOTIDE SEQUENCE [LARGE SCALE GENOMIC DNA]</scope>
    <source>
        <strain evidence="2 3">J1M15</strain>
    </source>
</reference>
<feature type="compositionally biased region" description="Low complexity" evidence="1">
    <location>
        <begin position="360"/>
        <end position="377"/>
    </location>
</feature>
<feature type="compositionally biased region" description="Low complexity" evidence="1">
    <location>
        <begin position="323"/>
        <end position="347"/>
    </location>
</feature>
<feature type="region of interest" description="Disordered" evidence="1">
    <location>
        <begin position="450"/>
        <end position="482"/>
    </location>
</feature>
<keyword evidence="3" id="KW-1185">Reference proteome</keyword>
<feature type="compositionally biased region" description="Basic and acidic residues" evidence="1">
    <location>
        <begin position="450"/>
        <end position="468"/>
    </location>
</feature>
<organism evidence="2 3">
    <name type="scientific">Tessaracoccus palaemonis</name>
    <dbReference type="NCBI Taxonomy" id="2829499"/>
    <lineage>
        <taxon>Bacteria</taxon>
        <taxon>Bacillati</taxon>
        <taxon>Actinomycetota</taxon>
        <taxon>Actinomycetes</taxon>
        <taxon>Propionibacteriales</taxon>
        <taxon>Propionibacteriaceae</taxon>
        <taxon>Tessaracoccus</taxon>
    </lineage>
</organism>
<feature type="region of interest" description="Disordered" evidence="1">
    <location>
        <begin position="323"/>
        <end position="401"/>
    </location>
</feature>
<accession>A0ABX8SP92</accession>
<evidence type="ECO:0000256" key="1">
    <source>
        <dbReference type="SAM" id="MobiDB-lite"/>
    </source>
</evidence>
<evidence type="ECO:0000313" key="2">
    <source>
        <dbReference type="EMBL" id="QXT64023.1"/>
    </source>
</evidence>
<sequence>MATVQLITSKQSASQLADLLNGATRRKPVVVVTTSSGQERPWIDPQRIAQEAGSLADVYLMPTGDISWAFAHQMADETQVYGGAGRVYPVGHEWTSNPRRSPLRFAFNTDDGTWATDKLISDALRMAAEAGLLQTTAQARPVTGTVKGVVSGRGMLDIGQIMPAAIAEELTVPGVRIERLLTVGQQVSGLYDPEAGRVDVRGGLRPAEEALAGYGVGDVVLARVAMVRNGKAELVLYPKTAQPEVRVAVLRAAVTTNEADDLRTLMSLDEVVRARVTATGPSWCLTMADVDDDEPVAPAPALLTGGPPWLVEELPSLDVETPPTVAMPAQAPPAAQEPIEPEPAVAEPEPEPPAAPARPTPAIFGRRPTGTPAARPATPCPVPRPPSTPPVVATPPEAPSDTRQQQLLQITALKTKTATLEAEAEQARALAQANSDEIRQLRYEIKRVEGERDRAENALARSRTELRKARGKKSRPAAEEPQFADQELGFRHLVVARWATRTPVAEQAARPLPEYGIGAGFIQSLADLEGVSREKVADVVVEVVTGVAPKVAGREVHRLRSGTGGADPVRTRADGAVGYRASLQTNTPSARRIHYWMLPGGRIELARVGAHDDFTI</sequence>
<dbReference type="EMBL" id="CP079216">
    <property type="protein sequence ID" value="QXT64023.1"/>
    <property type="molecule type" value="Genomic_DNA"/>
</dbReference>
<feature type="compositionally biased region" description="Pro residues" evidence="1">
    <location>
        <begin position="378"/>
        <end position="398"/>
    </location>
</feature>
<protein>
    <recommendedName>
        <fullName evidence="4">S1 motif domain-containing protein</fullName>
    </recommendedName>
</protein>
<dbReference type="RefSeq" id="WP_219083947.1">
    <property type="nucleotide sequence ID" value="NZ_CP079216.1"/>
</dbReference>
<proteinExistence type="predicted"/>
<evidence type="ECO:0000313" key="3">
    <source>
        <dbReference type="Proteomes" id="UP000824504"/>
    </source>
</evidence>